<sequence length="254" mass="27938">MYLLYSLSGEIARRTKEDDGTVNGPERDAENVQLPPILHPMATVWRRRHTCPHWLVLLLLAQLLRPCTSVIQGMSSVLEEVLEHGPLFDEMEDEAWWSGVDVIDTALRSWPEAGSMSDSSSLLAALSTGPMDDQDFCRFWQSNRMHSSSAAAAPPPLLPAAEACALMNRALAFDLSAGSSSVFLLPRLPPPPPVPPTLTELVKQLNQLGQLQQEQQTTAGNDDNECLLCQWATLNGTIDLLPNSARTRKWAGTK</sequence>
<proteinExistence type="predicted"/>
<protein>
    <submittedName>
        <fullName evidence="1">Uncharacterized protein</fullName>
    </submittedName>
</protein>
<dbReference type="EMBL" id="JAOYFB010000037">
    <property type="protein sequence ID" value="KAK4023879.1"/>
    <property type="molecule type" value="Genomic_DNA"/>
</dbReference>
<gene>
    <name evidence="1" type="ORF">OUZ56_009273</name>
</gene>
<reference evidence="1 2" key="1">
    <citation type="journal article" date="2023" name="Nucleic Acids Res.">
        <title>The hologenome of Daphnia magna reveals possible DNA methylation and microbiome-mediated evolution of the host genome.</title>
        <authorList>
            <person name="Chaturvedi A."/>
            <person name="Li X."/>
            <person name="Dhandapani V."/>
            <person name="Marshall H."/>
            <person name="Kissane S."/>
            <person name="Cuenca-Cambronero M."/>
            <person name="Asole G."/>
            <person name="Calvet F."/>
            <person name="Ruiz-Romero M."/>
            <person name="Marangio P."/>
            <person name="Guigo R."/>
            <person name="Rago D."/>
            <person name="Mirbahai L."/>
            <person name="Eastwood N."/>
            <person name="Colbourne J.K."/>
            <person name="Zhou J."/>
            <person name="Mallon E."/>
            <person name="Orsini L."/>
        </authorList>
    </citation>
    <scope>NUCLEOTIDE SEQUENCE [LARGE SCALE GENOMIC DNA]</scope>
    <source>
        <strain evidence="1">LRV0_1</strain>
    </source>
</reference>
<evidence type="ECO:0000313" key="1">
    <source>
        <dbReference type="EMBL" id="KAK4023879.1"/>
    </source>
</evidence>
<evidence type="ECO:0000313" key="2">
    <source>
        <dbReference type="Proteomes" id="UP001234178"/>
    </source>
</evidence>
<organism evidence="1 2">
    <name type="scientific">Daphnia magna</name>
    <dbReference type="NCBI Taxonomy" id="35525"/>
    <lineage>
        <taxon>Eukaryota</taxon>
        <taxon>Metazoa</taxon>
        <taxon>Ecdysozoa</taxon>
        <taxon>Arthropoda</taxon>
        <taxon>Crustacea</taxon>
        <taxon>Branchiopoda</taxon>
        <taxon>Diplostraca</taxon>
        <taxon>Cladocera</taxon>
        <taxon>Anomopoda</taxon>
        <taxon>Daphniidae</taxon>
        <taxon>Daphnia</taxon>
    </lineage>
</organism>
<accession>A0ABR0AFI0</accession>
<name>A0ABR0AFI0_9CRUS</name>
<keyword evidence="2" id="KW-1185">Reference proteome</keyword>
<dbReference type="Proteomes" id="UP001234178">
    <property type="component" value="Unassembled WGS sequence"/>
</dbReference>
<comment type="caution">
    <text evidence="1">The sequence shown here is derived from an EMBL/GenBank/DDBJ whole genome shotgun (WGS) entry which is preliminary data.</text>
</comment>